<accession>A0A0H5RE72</accession>
<evidence type="ECO:0000256" key="2">
    <source>
        <dbReference type="ARBA" id="ARBA00022670"/>
    </source>
</evidence>
<dbReference type="Pfam" id="PF01470">
    <property type="entry name" value="Peptidase_C15"/>
    <property type="match status" value="1"/>
</dbReference>
<dbReference type="AlphaFoldDB" id="A0A0H5RE72"/>
<dbReference type="Gene3D" id="3.40.630.20">
    <property type="entry name" value="Peptidase C15, pyroglutamyl peptidase I-like"/>
    <property type="match status" value="1"/>
</dbReference>
<feature type="non-terminal residue" evidence="5">
    <location>
        <position position="1"/>
    </location>
</feature>
<organism evidence="5">
    <name type="scientific">Spongospora subterranea</name>
    <dbReference type="NCBI Taxonomy" id="70186"/>
    <lineage>
        <taxon>Eukaryota</taxon>
        <taxon>Sar</taxon>
        <taxon>Rhizaria</taxon>
        <taxon>Endomyxa</taxon>
        <taxon>Phytomyxea</taxon>
        <taxon>Plasmodiophorida</taxon>
        <taxon>Plasmodiophoridae</taxon>
        <taxon>Spongospora</taxon>
    </lineage>
</organism>
<keyword evidence="3" id="KW-0378">Hydrolase</keyword>
<comment type="similarity">
    <text evidence="1">Belongs to the peptidase C15 family.</text>
</comment>
<dbReference type="GO" id="GO:0006508">
    <property type="term" value="P:proteolysis"/>
    <property type="evidence" value="ECO:0007669"/>
    <property type="project" value="UniProtKB-KW"/>
</dbReference>
<reference evidence="5" key="1">
    <citation type="submission" date="2015-04" db="EMBL/GenBank/DDBJ databases">
        <title>The genome sequence of the plant pathogenic Rhizarian Plasmodiophora brassicae reveals insights in its biotrophic life cycle and the origin of chitin synthesis.</title>
        <authorList>
            <person name="Schwelm A."/>
            <person name="Fogelqvist J."/>
            <person name="Knaust A."/>
            <person name="Julke S."/>
            <person name="Lilja T."/>
            <person name="Dhandapani V."/>
            <person name="Bonilla-Rosso G."/>
            <person name="Karlsson M."/>
            <person name="Shevchenko A."/>
            <person name="Choi S.R."/>
            <person name="Kim H.G."/>
            <person name="Park J.Y."/>
            <person name="Lim Y.P."/>
            <person name="Ludwig-Muller J."/>
            <person name="Dixelius C."/>
        </authorList>
    </citation>
    <scope>NUCLEOTIDE SEQUENCE</scope>
    <source>
        <tissue evidence="5">Potato root galls</tissue>
    </source>
</reference>
<evidence type="ECO:0008006" key="6">
    <source>
        <dbReference type="Google" id="ProtNLM"/>
    </source>
</evidence>
<dbReference type="EMBL" id="HACM01011400">
    <property type="protein sequence ID" value="CRZ11842.1"/>
    <property type="molecule type" value="Transcribed_RNA"/>
</dbReference>
<dbReference type="PANTHER" id="PTHR23402">
    <property type="entry name" value="PROTEASE FAMILY C15 PYROGLUTAMYL-PEPTIDASE I-RELATED"/>
    <property type="match status" value="1"/>
</dbReference>
<evidence type="ECO:0000256" key="3">
    <source>
        <dbReference type="ARBA" id="ARBA00022801"/>
    </source>
</evidence>
<name>A0A0H5RE72_9EUKA</name>
<proteinExistence type="inferred from homology"/>
<sequence>SMERVGQMTAVVTGFGPFPGAPVLNPSWEAVQRLPTTLSTDAGSMTIIARQLQVDYERTRDEISRLHSEYSPDLTLHCGVGKDSIFALEQVAHYGGYDRVDNVGNMGIGVGSDPEQVLSIDGTLITQILDYLHQFDWPAPVIISTNAGRFLCEYALLQSLILSPDTSVALFLHIPNNVPLQHSIDLIVAILKFFLE</sequence>
<dbReference type="SUPFAM" id="SSF53182">
    <property type="entry name" value="Pyrrolidone carboxyl peptidase (pyroglutamate aminopeptidase)"/>
    <property type="match status" value="1"/>
</dbReference>
<evidence type="ECO:0000256" key="1">
    <source>
        <dbReference type="ARBA" id="ARBA00006641"/>
    </source>
</evidence>
<evidence type="ECO:0000313" key="5">
    <source>
        <dbReference type="EMBL" id="CRZ11842.1"/>
    </source>
</evidence>
<dbReference type="InterPro" id="IPR036440">
    <property type="entry name" value="Peptidase_C15-like_sf"/>
</dbReference>
<dbReference type="GO" id="GO:0008234">
    <property type="term" value="F:cysteine-type peptidase activity"/>
    <property type="evidence" value="ECO:0007669"/>
    <property type="project" value="UniProtKB-KW"/>
</dbReference>
<keyword evidence="4" id="KW-0788">Thiol protease</keyword>
<dbReference type="PANTHER" id="PTHR23402:SF1">
    <property type="entry name" value="PYROGLUTAMYL-PEPTIDASE I"/>
    <property type="match status" value="1"/>
</dbReference>
<keyword evidence="2" id="KW-0645">Protease</keyword>
<protein>
    <recommendedName>
        <fullName evidence="6">Pyroglutamyl-peptidase I</fullName>
    </recommendedName>
</protein>
<evidence type="ECO:0000256" key="4">
    <source>
        <dbReference type="ARBA" id="ARBA00022807"/>
    </source>
</evidence>
<dbReference type="InterPro" id="IPR016125">
    <property type="entry name" value="Peptidase_C15-like"/>
</dbReference>